<dbReference type="SUPFAM" id="SSF51182">
    <property type="entry name" value="RmlC-like cupins"/>
    <property type="match status" value="1"/>
</dbReference>
<name>A0A8E2D6C8_9PORP</name>
<dbReference type="Proteomes" id="UP000574332">
    <property type="component" value="Unassembled WGS sequence"/>
</dbReference>
<evidence type="ECO:0000259" key="2">
    <source>
        <dbReference type="Pfam" id="PF07883"/>
    </source>
</evidence>
<accession>A0A8E2D6C8</accession>
<organism evidence="3 4">
    <name type="scientific">Macellibacteroides fermentans</name>
    <dbReference type="NCBI Taxonomy" id="879969"/>
    <lineage>
        <taxon>Bacteria</taxon>
        <taxon>Pseudomonadati</taxon>
        <taxon>Bacteroidota</taxon>
        <taxon>Bacteroidia</taxon>
        <taxon>Bacteroidales</taxon>
        <taxon>Porphyromonadaceae</taxon>
        <taxon>Macellibacteroides</taxon>
    </lineage>
</organism>
<keyword evidence="3" id="KW-0560">Oxidoreductase</keyword>
<evidence type="ECO:0000256" key="1">
    <source>
        <dbReference type="SAM" id="SignalP"/>
    </source>
</evidence>
<dbReference type="InterPro" id="IPR013096">
    <property type="entry name" value="Cupin_2"/>
</dbReference>
<dbReference type="Gene3D" id="2.60.120.10">
    <property type="entry name" value="Jelly Rolls"/>
    <property type="match status" value="1"/>
</dbReference>
<feature type="signal peptide" evidence="1">
    <location>
        <begin position="1"/>
        <end position="24"/>
    </location>
</feature>
<dbReference type="EMBL" id="JACCCY010000001">
    <property type="protein sequence ID" value="NYI48144.1"/>
    <property type="molecule type" value="Genomic_DNA"/>
</dbReference>
<dbReference type="PROSITE" id="PS51257">
    <property type="entry name" value="PROKAR_LIPOPROTEIN"/>
    <property type="match status" value="1"/>
</dbReference>
<evidence type="ECO:0000313" key="3">
    <source>
        <dbReference type="EMBL" id="NYI48144.1"/>
    </source>
</evidence>
<keyword evidence="3" id="KW-0223">Dioxygenase</keyword>
<comment type="caution">
    <text evidence="3">The sequence shown here is derived from an EMBL/GenBank/DDBJ whole genome shotgun (WGS) entry which is preliminary data.</text>
</comment>
<dbReference type="Pfam" id="PF07883">
    <property type="entry name" value="Cupin_2"/>
    <property type="match status" value="1"/>
</dbReference>
<proteinExistence type="predicted"/>
<dbReference type="InterPro" id="IPR014710">
    <property type="entry name" value="RmlC-like_jellyroll"/>
</dbReference>
<dbReference type="PANTHER" id="PTHR43698">
    <property type="entry name" value="RIBD C-TERMINAL DOMAIN CONTAINING PROTEIN"/>
    <property type="match status" value="1"/>
</dbReference>
<dbReference type="GO" id="GO:0051213">
    <property type="term" value="F:dioxygenase activity"/>
    <property type="evidence" value="ECO:0007669"/>
    <property type="project" value="UniProtKB-KW"/>
</dbReference>
<gene>
    <name evidence="3" type="ORF">F5613_000189</name>
</gene>
<feature type="chain" id="PRO_5034400568" evidence="1">
    <location>
        <begin position="25"/>
        <end position="174"/>
    </location>
</feature>
<dbReference type="CDD" id="cd02233">
    <property type="entry name" value="cupin_HNL-like"/>
    <property type="match status" value="1"/>
</dbReference>
<dbReference type="InterPro" id="IPR047263">
    <property type="entry name" value="HNL-like_cupin"/>
</dbReference>
<sequence length="174" mass="19562">MMKYKIKSILPLVSVLLAVNLAFTACCNNQKNNDKMETSSSNEINQIFPKGEAINNDYFSGTAWLQMLVTDKDNFDLTIGNVVFEPGVRNNWHSHPGGQILLCTKGTGYYQEKEKPIQLLNVGDVVEILPDVIHWHGASPDSEFTHIAITSQSHKGSVVWMEPVTDEEYNSYKK</sequence>
<protein>
    <submittedName>
        <fullName evidence="3">Quercetin dioxygenase-like cupin family protein</fullName>
    </submittedName>
</protein>
<keyword evidence="1" id="KW-0732">Signal</keyword>
<evidence type="ECO:0000313" key="4">
    <source>
        <dbReference type="Proteomes" id="UP000574332"/>
    </source>
</evidence>
<keyword evidence="4" id="KW-1185">Reference proteome</keyword>
<dbReference type="InterPro" id="IPR011051">
    <property type="entry name" value="RmlC_Cupin_sf"/>
</dbReference>
<feature type="domain" description="Cupin type-2" evidence="2">
    <location>
        <begin position="82"/>
        <end position="139"/>
    </location>
</feature>
<reference evidence="3 4" key="1">
    <citation type="submission" date="2020-07" db="EMBL/GenBank/DDBJ databases">
        <title>Genomic Encyclopedia of Type Strains, Phase IV (KMG-IV): sequencing the most valuable type-strain genomes for metagenomic binning, comparative biology and taxonomic classification.</title>
        <authorList>
            <person name="Goeker M."/>
        </authorList>
    </citation>
    <scope>NUCLEOTIDE SEQUENCE [LARGE SCALE GENOMIC DNA]</scope>
    <source>
        <strain evidence="3 4">DSM 23697</strain>
    </source>
</reference>
<dbReference type="PANTHER" id="PTHR43698:SF1">
    <property type="entry name" value="BLL4564 PROTEIN"/>
    <property type="match status" value="1"/>
</dbReference>
<dbReference type="AlphaFoldDB" id="A0A8E2D6C8"/>